<protein>
    <submittedName>
        <fullName evidence="1">Uncharacterized protein</fullName>
    </submittedName>
</protein>
<accession>A0ABD3R456</accession>
<sequence>MGCSAFIHHRSPPPFSTVIHSTTGSSVERILYHMSVRERVDSSQEHDPGGGLELWLDLRGTSLSPRTALELWDMEERQGGESCSDRSPDAPFVKCLISSAETSFASPSQNSVDEFTQNIEVLLVAEGRDDEDMRFILQQADPSKTSMCIGRLLSVQASSSKPILPDPLPFMEVASNGQWIVIDTDGWKKIEEEERLRMALPLFGLLSTSSRGGGIGLTCHTKNEVVKTVMFIQSMTNGGGSNGRQMRTITLESGIIIPENDTPITSASANPTMTPLFAIVVPYDMELIRTAKLLFADKETAYYGESDEIKNEVVDRQTTT</sequence>
<organism evidence="1 2">
    <name type="scientific">Cyclostephanos tholiformis</name>
    <dbReference type="NCBI Taxonomy" id="382380"/>
    <lineage>
        <taxon>Eukaryota</taxon>
        <taxon>Sar</taxon>
        <taxon>Stramenopiles</taxon>
        <taxon>Ochrophyta</taxon>
        <taxon>Bacillariophyta</taxon>
        <taxon>Coscinodiscophyceae</taxon>
        <taxon>Thalassiosirophycidae</taxon>
        <taxon>Stephanodiscales</taxon>
        <taxon>Stephanodiscaceae</taxon>
        <taxon>Cyclostephanos</taxon>
    </lineage>
</organism>
<reference evidence="1 2" key="1">
    <citation type="submission" date="2024-10" db="EMBL/GenBank/DDBJ databases">
        <title>Updated reference genomes for cyclostephanoid diatoms.</title>
        <authorList>
            <person name="Roberts W.R."/>
            <person name="Alverson A.J."/>
        </authorList>
    </citation>
    <scope>NUCLEOTIDE SEQUENCE [LARGE SCALE GENOMIC DNA]</scope>
    <source>
        <strain evidence="1 2">AJA228-03</strain>
    </source>
</reference>
<dbReference type="Proteomes" id="UP001530377">
    <property type="component" value="Unassembled WGS sequence"/>
</dbReference>
<comment type="caution">
    <text evidence="1">The sequence shown here is derived from an EMBL/GenBank/DDBJ whole genome shotgun (WGS) entry which is preliminary data.</text>
</comment>
<evidence type="ECO:0000313" key="2">
    <source>
        <dbReference type="Proteomes" id="UP001530377"/>
    </source>
</evidence>
<dbReference type="EMBL" id="JALLPB020000676">
    <property type="protein sequence ID" value="KAL3807067.1"/>
    <property type="molecule type" value="Genomic_DNA"/>
</dbReference>
<proteinExistence type="predicted"/>
<keyword evidence="2" id="KW-1185">Reference proteome</keyword>
<dbReference type="AlphaFoldDB" id="A0ABD3R456"/>
<evidence type="ECO:0000313" key="1">
    <source>
        <dbReference type="EMBL" id="KAL3807067.1"/>
    </source>
</evidence>
<gene>
    <name evidence="1" type="ORF">ACHAXA_006659</name>
</gene>
<name>A0ABD3R456_9STRA</name>